<accession>A0A4Y2J4T3</accession>
<keyword evidence="2" id="KW-1185">Reference proteome</keyword>
<dbReference type="EMBL" id="BGPR01003139">
    <property type="protein sequence ID" value="GBM84176.1"/>
    <property type="molecule type" value="Genomic_DNA"/>
</dbReference>
<protein>
    <submittedName>
        <fullName evidence="1">Uncharacterized protein</fullName>
    </submittedName>
</protein>
<comment type="caution">
    <text evidence="1">The sequence shown here is derived from an EMBL/GenBank/DDBJ whole genome shotgun (WGS) entry which is preliminary data.</text>
</comment>
<dbReference type="AlphaFoldDB" id="A0A4Y2J4T3"/>
<evidence type="ECO:0000313" key="2">
    <source>
        <dbReference type="Proteomes" id="UP000499080"/>
    </source>
</evidence>
<reference evidence="1 2" key="1">
    <citation type="journal article" date="2019" name="Sci. Rep.">
        <title>Orb-weaving spider Araneus ventricosus genome elucidates the spidroin gene catalogue.</title>
        <authorList>
            <person name="Kono N."/>
            <person name="Nakamura H."/>
            <person name="Ohtoshi R."/>
            <person name="Moran D.A.P."/>
            <person name="Shinohara A."/>
            <person name="Yoshida Y."/>
            <person name="Fujiwara M."/>
            <person name="Mori M."/>
            <person name="Tomita M."/>
            <person name="Arakawa K."/>
        </authorList>
    </citation>
    <scope>NUCLEOTIDE SEQUENCE [LARGE SCALE GENOMIC DNA]</scope>
</reference>
<proteinExistence type="predicted"/>
<sequence>METGIVSRNFASTFLNCGIFTISTLHQQIHPKWCPGRDDWRFEWNTFVFMKENRLYFGANGERLMVRRRPLNKRLPNTLYREYIKLAPEILVCRGTAYHRYEFFAIISKTMNKERFMWDISLAAKVIFQTVISNQPPLINAITLSTSLIK</sequence>
<name>A0A4Y2J4T3_ARAVE</name>
<gene>
    <name evidence="1" type="ORF">AVEN_61026_1</name>
</gene>
<evidence type="ECO:0000313" key="1">
    <source>
        <dbReference type="EMBL" id="GBM84176.1"/>
    </source>
</evidence>
<organism evidence="1 2">
    <name type="scientific">Araneus ventricosus</name>
    <name type="common">Orbweaver spider</name>
    <name type="synonym">Epeira ventricosa</name>
    <dbReference type="NCBI Taxonomy" id="182803"/>
    <lineage>
        <taxon>Eukaryota</taxon>
        <taxon>Metazoa</taxon>
        <taxon>Ecdysozoa</taxon>
        <taxon>Arthropoda</taxon>
        <taxon>Chelicerata</taxon>
        <taxon>Arachnida</taxon>
        <taxon>Araneae</taxon>
        <taxon>Araneomorphae</taxon>
        <taxon>Entelegynae</taxon>
        <taxon>Araneoidea</taxon>
        <taxon>Araneidae</taxon>
        <taxon>Araneus</taxon>
    </lineage>
</organism>
<dbReference type="Proteomes" id="UP000499080">
    <property type="component" value="Unassembled WGS sequence"/>
</dbReference>